<evidence type="ECO:0000313" key="2">
    <source>
        <dbReference type="Proteomes" id="UP000076871"/>
    </source>
</evidence>
<sequence>MPSTETSTHHQSPQSSTVSDIKLSYVILFEDAIIGISTIGVDGSWDFAQVSTSQRKRPREDEDLDDAGVSKKFFEGPMITSSPSTVASYELVKELQANRGYRIANDRPAMDVGAPPIALLYHGFGRFFDCMSSDSTDPTDGVDTHRLEKAVDTFSAAMCKYYHDEFDRRDVALPLLDDIFNSHSESHKLTPLAAAMVYQERRSDGHAFGPLGAIEMIVEVKNELCASDSDPEILLAAHYTQSLMKEARKHTPYSVFPALGSSVGFYALALVDRTKLVALTPLYCLSTDLEDYWTRPALLKAFRSACILRFHIHNDNQQFMTISNPLPLQRYLPYVREVAAWPADTTGKVLSITLRESAHQGATMQYPNRFIYVGTAKGVPGKVLVKFTHSYFVQLHDFCAARGHAPKLLGYGVDLKKLANDFHAHGWVHGDLRAANLIVRKTKPEQVQLIDFGWAGDLNAGQVHYPTTLLNEELTDGEDPNDLLITKERDDRVLANTLNDLGEVGAAAPVTNDGPVVRHTHAKKVERSYFKTVIGQ</sequence>
<accession>A0A165HM61</accession>
<proteinExistence type="predicted"/>
<dbReference type="OrthoDB" id="3261131at2759"/>
<dbReference type="AlphaFoldDB" id="A0A165HM61"/>
<dbReference type="Gene3D" id="1.10.510.10">
    <property type="entry name" value="Transferase(Phosphotransferase) domain 1"/>
    <property type="match status" value="1"/>
</dbReference>
<dbReference type="SUPFAM" id="SSF56112">
    <property type="entry name" value="Protein kinase-like (PK-like)"/>
    <property type="match status" value="1"/>
</dbReference>
<evidence type="ECO:0000313" key="1">
    <source>
        <dbReference type="EMBL" id="KZT11916.1"/>
    </source>
</evidence>
<dbReference type="EMBL" id="KV427606">
    <property type="protein sequence ID" value="KZT11916.1"/>
    <property type="molecule type" value="Genomic_DNA"/>
</dbReference>
<dbReference type="GeneID" id="63823797"/>
<dbReference type="RefSeq" id="XP_040769564.1">
    <property type="nucleotide sequence ID" value="XM_040906768.1"/>
</dbReference>
<evidence type="ECO:0008006" key="3">
    <source>
        <dbReference type="Google" id="ProtNLM"/>
    </source>
</evidence>
<organism evidence="1 2">
    <name type="scientific">Laetiporus sulphureus 93-53</name>
    <dbReference type="NCBI Taxonomy" id="1314785"/>
    <lineage>
        <taxon>Eukaryota</taxon>
        <taxon>Fungi</taxon>
        <taxon>Dikarya</taxon>
        <taxon>Basidiomycota</taxon>
        <taxon>Agaricomycotina</taxon>
        <taxon>Agaricomycetes</taxon>
        <taxon>Polyporales</taxon>
        <taxon>Laetiporus</taxon>
    </lineage>
</organism>
<name>A0A165HM61_9APHY</name>
<dbReference type="Proteomes" id="UP000076871">
    <property type="component" value="Unassembled WGS sequence"/>
</dbReference>
<gene>
    <name evidence="1" type="ORF">LAESUDRAFT_710451</name>
</gene>
<reference evidence="1 2" key="1">
    <citation type="journal article" date="2016" name="Mol. Biol. Evol.">
        <title>Comparative Genomics of Early-Diverging Mushroom-Forming Fungi Provides Insights into the Origins of Lignocellulose Decay Capabilities.</title>
        <authorList>
            <person name="Nagy L.G."/>
            <person name="Riley R."/>
            <person name="Tritt A."/>
            <person name="Adam C."/>
            <person name="Daum C."/>
            <person name="Floudas D."/>
            <person name="Sun H."/>
            <person name="Yadav J.S."/>
            <person name="Pangilinan J."/>
            <person name="Larsson K.H."/>
            <person name="Matsuura K."/>
            <person name="Barry K."/>
            <person name="Labutti K."/>
            <person name="Kuo R."/>
            <person name="Ohm R.A."/>
            <person name="Bhattacharya S.S."/>
            <person name="Shirouzu T."/>
            <person name="Yoshinaga Y."/>
            <person name="Martin F.M."/>
            <person name="Grigoriev I.V."/>
            <person name="Hibbett D.S."/>
        </authorList>
    </citation>
    <scope>NUCLEOTIDE SEQUENCE [LARGE SCALE GENOMIC DNA]</scope>
    <source>
        <strain evidence="1 2">93-53</strain>
    </source>
</reference>
<keyword evidence="2" id="KW-1185">Reference proteome</keyword>
<dbReference type="InterPro" id="IPR011009">
    <property type="entry name" value="Kinase-like_dom_sf"/>
</dbReference>
<dbReference type="InParanoid" id="A0A165HM61"/>
<protein>
    <recommendedName>
        <fullName evidence="3">Protein kinase domain-containing protein</fullName>
    </recommendedName>
</protein>